<dbReference type="PROSITE" id="PS00211">
    <property type="entry name" value="ABC_TRANSPORTER_1"/>
    <property type="match status" value="1"/>
</dbReference>
<dbReference type="Pfam" id="PF00005">
    <property type="entry name" value="ABC_tran"/>
    <property type="match status" value="1"/>
</dbReference>
<evidence type="ECO:0000313" key="10">
    <source>
        <dbReference type="EMBL" id="GAA2366555.1"/>
    </source>
</evidence>
<comment type="caution">
    <text evidence="10">The sequence shown here is derived from an EMBL/GenBank/DDBJ whole genome shotgun (WGS) entry which is preliminary data.</text>
</comment>
<dbReference type="InterPro" id="IPR027417">
    <property type="entry name" value="P-loop_NTPase"/>
</dbReference>
<dbReference type="PANTHER" id="PTHR43297">
    <property type="entry name" value="OLIGOPEPTIDE TRANSPORT ATP-BINDING PROTEIN APPD"/>
    <property type="match status" value="1"/>
</dbReference>
<dbReference type="GO" id="GO:0005524">
    <property type="term" value="F:ATP binding"/>
    <property type="evidence" value="ECO:0007669"/>
    <property type="project" value="UniProtKB-KW"/>
</dbReference>
<dbReference type="NCBIfam" id="TIGR01727">
    <property type="entry name" value="oligo_HPY"/>
    <property type="match status" value="1"/>
</dbReference>
<dbReference type="RefSeq" id="WP_344616433.1">
    <property type="nucleotide sequence ID" value="NZ_BAAARV010000064.1"/>
</dbReference>
<dbReference type="EMBL" id="BAAARV010000064">
    <property type="protein sequence ID" value="GAA2366555.1"/>
    <property type="molecule type" value="Genomic_DNA"/>
</dbReference>
<evidence type="ECO:0000256" key="1">
    <source>
        <dbReference type="ARBA" id="ARBA00004202"/>
    </source>
</evidence>
<dbReference type="InterPro" id="IPR017871">
    <property type="entry name" value="ABC_transporter-like_CS"/>
</dbReference>
<evidence type="ECO:0000256" key="6">
    <source>
        <dbReference type="ARBA" id="ARBA00022840"/>
    </source>
</evidence>
<protein>
    <submittedName>
        <fullName evidence="10">ABC transporter ATP-binding protein</fullName>
    </submittedName>
</protein>
<keyword evidence="4" id="KW-1003">Cell membrane</keyword>
<comment type="subcellular location">
    <subcellularLocation>
        <location evidence="1">Cell membrane</location>
        <topology evidence="1">Peripheral membrane protein</topology>
    </subcellularLocation>
</comment>
<organism evidence="10 11">
    <name type="scientific">Dactylosporangium salmoneum</name>
    <dbReference type="NCBI Taxonomy" id="53361"/>
    <lineage>
        <taxon>Bacteria</taxon>
        <taxon>Bacillati</taxon>
        <taxon>Actinomycetota</taxon>
        <taxon>Actinomycetes</taxon>
        <taxon>Micromonosporales</taxon>
        <taxon>Micromonosporaceae</taxon>
        <taxon>Dactylosporangium</taxon>
    </lineage>
</organism>
<gene>
    <name evidence="10" type="ORF">GCM10010170_065460</name>
</gene>
<keyword evidence="6 10" id="KW-0067">ATP-binding</keyword>
<dbReference type="PANTHER" id="PTHR43297:SF2">
    <property type="entry name" value="DIPEPTIDE TRANSPORT ATP-BINDING PROTEIN DPPD"/>
    <property type="match status" value="1"/>
</dbReference>
<comment type="similarity">
    <text evidence="2">Belongs to the ABC transporter superfamily.</text>
</comment>
<name>A0ABN3H116_9ACTN</name>
<evidence type="ECO:0000256" key="3">
    <source>
        <dbReference type="ARBA" id="ARBA00022448"/>
    </source>
</evidence>
<evidence type="ECO:0000313" key="11">
    <source>
        <dbReference type="Proteomes" id="UP001501444"/>
    </source>
</evidence>
<dbReference type="InterPro" id="IPR003439">
    <property type="entry name" value="ABC_transporter-like_ATP-bd"/>
</dbReference>
<dbReference type="InterPro" id="IPR013563">
    <property type="entry name" value="Oligopep_ABC_C"/>
</dbReference>
<dbReference type="PROSITE" id="PS50893">
    <property type="entry name" value="ABC_TRANSPORTER_2"/>
    <property type="match status" value="1"/>
</dbReference>
<keyword evidence="11" id="KW-1185">Reference proteome</keyword>
<keyword evidence="5" id="KW-0547">Nucleotide-binding</keyword>
<keyword evidence="7" id="KW-0472">Membrane</keyword>
<dbReference type="InterPro" id="IPR003593">
    <property type="entry name" value="AAA+_ATPase"/>
</dbReference>
<evidence type="ECO:0000256" key="7">
    <source>
        <dbReference type="ARBA" id="ARBA00023136"/>
    </source>
</evidence>
<reference evidence="10 11" key="1">
    <citation type="journal article" date="2019" name="Int. J. Syst. Evol. Microbiol.">
        <title>The Global Catalogue of Microorganisms (GCM) 10K type strain sequencing project: providing services to taxonomists for standard genome sequencing and annotation.</title>
        <authorList>
            <consortium name="The Broad Institute Genomics Platform"/>
            <consortium name="The Broad Institute Genome Sequencing Center for Infectious Disease"/>
            <person name="Wu L."/>
            <person name="Ma J."/>
        </authorList>
    </citation>
    <scope>NUCLEOTIDE SEQUENCE [LARGE SCALE GENOMIC DNA]</scope>
    <source>
        <strain evidence="10 11">JCM 3272</strain>
    </source>
</reference>
<evidence type="ECO:0000256" key="8">
    <source>
        <dbReference type="SAM" id="MobiDB-lite"/>
    </source>
</evidence>
<dbReference type="SUPFAM" id="SSF52540">
    <property type="entry name" value="P-loop containing nucleoside triphosphate hydrolases"/>
    <property type="match status" value="1"/>
</dbReference>
<dbReference type="Gene3D" id="3.40.50.300">
    <property type="entry name" value="P-loop containing nucleotide triphosphate hydrolases"/>
    <property type="match status" value="1"/>
</dbReference>
<evidence type="ECO:0000256" key="4">
    <source>
        <dbReference type="ARBA" id="ARBA00022475"/>
    </source>
</evidence>
<evidence type="ECO:0000256" key="2">
    <source>
        <dbReference type="ARBA" id="ARBA00005417"/>
    </source>
</evidence>
<keyword evidence="3" id="KW-0813">Transport</keyword>
<dbReference type="InterPro" id="IPR050388">
    <property type="entry name" value="ABC_Ni/Peptide_Import"/>
</dbReference>
<dbReference type="SMART" id="SM00382">
    <property type="entry name" value="AAA"/>
    <property type="match status" value="1"/>
</dbReference>
<dbReference type="Proteomes" id="UP001501444">
    <property type="component" value="Unassembled WGS sequence"/>
</dbReference>
<accession>A0ABN3H116</accession>
<evidence type="ECO:0000259" key="9">
    <source>
        <dbReference type="PROSITE" id="PS50893"/>
    </source>
</evidence>
<dbReference type="CDD" id="cd03257">
    <property type="entry name" value="ABC_NikE_OppD_transporters"/>
    <property type="match status" value="1"/>
</dbReference>
<dbReference type="Pfam" id="PF08352">
    <property type="entry name" value="oligo_HPY"/>
    <property type="match status" value="1"/>
</dbReference>
<feature type="region of interest" description="Disordered" evidence="8">
    <location>
        <begin position="291"/>
        <end position="312"/>
    </location>
</feature>
<proteinExistence type="inferred from homology"/>
<sequence>MNTRLLEVEDLQVEFRTRQGRVRAVRGLNYQIDQGESLGLVGESGSGKSVSALAILGLLPRAARITAGRIRFQGRDLVGLPERQLRAIRGRSLALIFQDPLSSLNPVLTIGRQITEQLRAHRIATGRAARDRAVELLERVGIPDAARRIEQYPHQLSGGMRQRAMVAMALSCGPSLLIADEPTTALDVTIQAQVLELLAELRATTEMSMLLITHDLGVVAGSTDRLAVMYAGRIVEDGATAEVLARPEHPYTAGLVESVPRLDAPRDGALHTIPGAPPDLGTELPGCPFRPRCPHPSPRAQSEEPALSELHPGHRVACWSPRLTPLQDTTSGGNP</sequence>
<evidence type="ECO:0000256" key="5">
    <source>
        <dbReference type="ARBA" id="ARBA00022741"/>
    </source>
</evidence>
<feature type="domain" description="ABC transporter" evidence="9">
    <location>
        <begin position="6"/>
        <end position="256"/>
    </location>
</feature>